<dbReference type="SUPFAM" id="SSF56672">
    <property type="entry name" value="DNA/RNA polymerases"/>
    <property type="match status" value="1"/>
</dbReference>
<dbReference type="InterPro" id="IPR043502">
    <property type="entry name" value="DNA/RNA_pol_sf"/>
</dbReference>
<dbReference type="EMBL" id="MW015080">
    <property type="protein sequence ID" value="QPD06438.1"/>
    <property type="molecule type" value="Genomic_DNA"/>
</dbReference>
<keyword evidence="3" id="KW-0548">Nucleotidyltransferase</keyword>
<dbReference type="PANTHER" id="PTHR10133:SF62">
    <property type="entry name" value="DNA POLYMERASE THETA"/>
    <property type="match status" value="1"/>
</dbReference>
<dbReference type="Proteomes" id="UP000664917">
    <property type="component" value="Segment"/>
</dbReference>
<dbReference type="EC" id="2.7.7.7" evidence="1"/>
<keyword evidence="2" id="KW-0808">Transferase</keyword>
<evidence type="ECO:0000256" key="1">
    <source>
        <dbReference type="ARBA" id="ARBA00012417"/>
    </source>
</evidence>
<dbReference type="GO" id="GO:0003887">
    <property type="term" value="F:DNA-directed DNA polymerase activity"/>
    <property type="evidence" value="ECO:0007669"/>
    <property type="project" value="UniProtKB-KW"/>
</dbReference>
<evidence type="ECO:0000313" key="9">
    <source>
        <dbReference type="Proteomes" id="UP000664917"/>
    </source>
</evidence>
<sequence>MESLPEIPDWITLEHRVAEILTKQQLHGWYFDERSAQELECELRSALDALQGSLRQRHPFVEGGEFTPRRPNKTRGYFTDGTFTRLKDLNPTSRDHIAWVMKQFYGWEPNQFTDKGKATIDEVVLKDIGTPIALEFFQCLELSKQLGMLSEGANAWLKLVRKNRIHHNCSVAAATHRCCHRNPNIAQIPSGEQFQRLFRATPGLVMAGADFSGIELRMFAHYLSRYDGGRYGEILLNGDIHQVNADKIGISRKLVKTVTYAFLYGAGDQKIGNSYDPQLAPDKAKAKGKEIRQAYLDAIEGLENLVAAVKKKVQTTGYINAIDGRRIQVDGPHKALNYLLQSSAGVVAKRWMVMIDDMIKEQKLEAKQLAFIHDALFYECPPVEADTMKFILEYCAKAAGEMYKLRCPIDAVGKVGPDFYSVH</sequence>
<dbReference type="InterPro" id="IPR001098">
    <property type="entry name" value="DNA-dir_DNA_pol_A_palm_dom"/>
</dbReference>
<dbReference type="Gene3D" id="3.30.70.370">
    <property type="match status" value="1"/>
</dbReference>
<evidence type="ECO:0000256" key="5">
    <source>
        <dbReference type="ARBA" id="ARBA00023109"/>
    </source>
</evidence>
<name>A0A874M9V4_9CAUD</name>
<organism evidence="8 9">
    <name type="scientific">Synechococcus phage S-SRP01</name>
    <dbReference type="NCBI Taxonomy" id="2781607"/>
    <lineage>
        <taxon>Viruses</taxon>
        <taxon>Duplodnaviria</taxon>
        <taxon>Heunggongvirae</taxon>
        <taxon>Uroviricota</taxon>
        <taxon>Caudoviricetes</taxon>
        <taxon>Autographivirales</taxon>
        <taxon>Sechaudvirinae</taxon>
        <taxon>Nerivirus</taxon>
        <taxon>Nerivirus SSRP01</taxon>
    </lineage>
</organism>
<reference evidence="8" key="1">
    <citation type="submission" date="2020-09" db="EMBL/GenBank/DDBJ databases">
        <authorList>
            <person name="Zhang D."/>
            <person name="Hatherill J.R."/>
            <person name="Ramirez J.F."/>
            <person name="Edinger B."/>
            <person name="Balarin R."/>
            <person name="Sullivan A."/>
            <person name="Humpal K.M."/>
            <person name="Guseva A."/>
            <person name="Butela K.A."/>
            <person name="Garlena R.A."/>
            <person name="Russell D.A."/>
            <person name="Pope W.H."/>
            <person name="Jacobs-Sera D."/>
            <person name="Hatfull G.F."/>
        </authorList>
    </citation>
    <scope>NUCLEOTIDE SEQUENCE</scope>
</reference>
<evidence type="ECO:0000256" key="2">
    <source>
        <dbReference type="ARBA" id="ARBA00022679"/>
    </source>
</evidence>
<keyword evidence="9" id="KW-1185">Reference proteome</keyword>
<proteinExistence type="predicted"/>
<evidence type="ECO:0000259" key="7">
    <source>
        <dbReference type="SMART" id="SM00482"/>
    </source>
</evidence>
<dbReference type="PANTHER" id="PTHR10133">
    <property type="entry name" value="DNA POLYMERASE I"/>
    <property type="match status" value="1"/>
</dbReference>
<dbReference type="Pfam" id="PF00476">
    <property type="entry name" value="DNA_pol_A"/>
    <property type="match status" value="1"/>
</dbReference>
<dbReference type="GO" id="GO:0039693">
    <property type="term" value="P:viral DNA genome replication"/>
    <property type="evidence" value="ECO:0007669"/>
    <property type="project" value="UniProtKB-KW"/>
</dbReference>
<feature type="domain" description="DNA-directed DNA polymerase family A palm" evidence="7">
    <location>
        <begin position="191"/>
        <end position="384"/>
    </location>
</feature>
<accession>A0A874M9V4</accession>
<dbReference type="InterPro" id="IPR002298">
    <property type="entry name" value="DNA_polymerase_A"/>
</dbReference>
<keyword evidence="5" id="KW-1194">Viral DNA replication</keyword>
<keyword evidence="5" id="KW-0235">DNA replication</keyword>
<dbReference type="PROSITE" id="PS00447">
    <property type="entry name" value="DNA_POLYMERASE_A"/>
    <property type="match status" value="1"/>
</dbReference>
<dbReference type="GO" id="GO:0006261">
    <property type="term" value="P:DNA-templated DNA replication"/>
    <property type="evidence" value="ECO:0007669"/>
    <property type="project" value="InterPro"/>
</dbReference>
<dbReference type="Gene3D" id="1.20.1060.10">
    <property type="entry name" value="Taq DNA Polymerase, Chain T, domain 4"/>
    <property type="match status" value="1"/>
</dbReference>
<keyword evidence="4" id="KW-0239">DNA-directed DNA polymerase</keyword>
<dbReference type="Gene3D" id="1.10.150.20">
    <property type="entry name" value="5' to 3' exonuclease, C-terminal subdomain"/>
    <property type="match status" value="1"/>
</dbReference>
<comment type="catalytic activity">
    <reaction evidence="6">
        <text>DNA(n) + a 2'-deoxyribonucleoside 5'-triphosphate = DNA(n+1) + diphosphate</text>
        <dbReference type="Rhea" id="RHEA:22508"/>
        <dbReference type="Rhea" id="RHEA-COMP:17339"/>
        <dbReference type="Rhea" id="RHEA-COMP:17340"/>
        <dbReference type="ChEBI" id="CHEBI:33019"/>
        <dbReference type="ChEBI" id="CHEBI:61560"/>
        <dbReference type="ChEBI" id="CHEBI:173112"/>
        <dbReference type="EC" id="2.7.7.7"/>
    </reaction>
</comment>
<evidence type="ECO:0000256" key="6">
    <source>
        <dbReference type="ARBA" id="ARBA00049244"/>
    </source>
</evidence>
<protein>
    <recommendedName>
        <fullName evidence="1">DNA-directed DNA polymerase</fullName>
        <ecNumber evidence="1">2.7.7.7</ecNumber>
    </recommendedName>
</protein>
<dbReference type="GO" id="GO:0006302">
    <property type="term" value="P:double-strand break repair"/>
    <property type="evidence" value="ECO:0007669"/>
    <property type="project" value="TreeGrafter"/>
</dbReference>
<dbReference type="InterPro" id="IPR019760">
    <property type="entry name" value="DNA-dir_DNA_pol_A_CS"/>
</dbReference>
<dbReference type="SMART" id="SM00482">
    <property type="entry name" value="POLAc"/>
    <property type="match status" value="1"/>
</dbReference>
<evidence type="ECO:0000313" key="8">
    <source>
        <dbReference type="EMBL" id="QPD06438.1"/>
    </source>
</evidence>
<evidence type="ECO:0000256" key="4">
    <source>
        <dbReference type="ARBA" id="ARBA00022932"/>
    </source>
</evidence>
<dbReference type="GO" id="GO:0003677">
    <property type="term" value="F:DNA binding"/>
    <property type="evidence" value="ECO:0007669"/>
    <property type="project" value="InterPro"/>
</dbReference>
<evidence type="ECO:0000256" key="3">
    <source>
        <dbReference type="ARBA" id="ARBA00022695"/>
    </source>
</evidence>